<dbReference type="AlphaFoldDB" id="A0A438MBQ0"/>
<dbReference type="PANTHER" id="PTHR30168:SF0">
    <property type="entry name" value="INNER MEMBRANE PROTEIN"/>
    <property type="match status" value="1"/>
</dbReference>
<dbReference type="InterPro" id="IPR007343">
    <property type="entry name" value="Uncharacterised_pept_Zn_put"/>
</dbReference>
<comment type="subcellular location">
    <subcellularLocation>
        <location evidence="1">Membrane</location>
        <topology evidence="1">Single-pass membrane protein</topology>
    </subcellularLocation>
</comment>
<dbReference type="EMBL" id="SAUN01000001">
    <property type="protein sequence ID" value="RVX43152.1"/>
    <property type="molecule type" value="Genomic_DNA"/>
</dbReference>
<evidence type="ECO:0000256" key="3">
    <source>
        <dbReference type="ARBA" id="ARBA00022989"/>
    </source>
</evidence>
<evidence type="ECO:0000313" key="5">
    <source>
        <dbReference type="EMBL" id="RVX43152.1"/>
    </source>
</evidence>
<keyword evidence="3" id="KW-1133">Transmembrane helix</keyword>
<dbReference type="PANTHER" id="PTHR30168">
    <property type="entry name" value="PUTATIVE MEMBRANE PROTEIN YPFJ"/>
    <property type="match status" value="1"/>
</dbReference>
<evidence type="ECO:0000313" key="6">
    <source>
        <dbReference type="Proteomes" id="UP000284824"/>
    </source>
</evidence>
<accession>A0A438MBQ0</accession>
<name>A0A438MBQ0_9ACTN</name>
<sequence length="283" mass="31281">MRLAARRSSSSPSGPPSCHTLLIVKLPIVHTPSINRALALGVILTIACVPAQSAQAAPAAFPKKAGKLAIASCPETAISSGGVPRTREYLQAVLKCLDKSWGAYFARTRWTFRKPVVLYFEEPQSTVCGIPWPEHAAAFYCTERRTLVFPLTGRWIEDRTDLYPFKVAAHEYGHHLQSLTGIRRAYEARVRGERARQDELKRRYELQADCLAGVFLGSVWGSLDRTGRDWEALLDATRASGDDGDDYRSHGRGATRVHWLKRGYQALSPAACDTWSAAPSKVS</sequence>
<reference evidence="5 6" key="1">
    <citation type="submission" date="2019-01" db="EMBL/GenBank/DDBJ databases">
        <title>Sequencing the genomes of 1000 actinobacteria strains.</title>
        <authorList>
            <person name="Klenk H.-P."/>
        </authorList>
    </citation>
    <scope>NUCLEOTIDE SEQUENCE [LARGE SCALE GENOMIC DNA]</scope>
    <source>
        <strain evidence="5 6">DSM 43925</strain>
    </source>
</reference>
<dbReference type="Proteomes" id="UP000284824">
    <property type="component" value="Unassembled WGS sequence"/>
</dbReference>
<keyword evidence="2" id="KW-0812">Transmembrane</keyword>
<evidence type="ECO:0000256" key="1">
    <source>
        <dbReference type="ARBA" id="ARBA00004167"/>
    </source>
</evidence>
<gene>
    <name evidence="5" type="ORF">EDD27_5823</name>
</gene>
<evidence type="ECO:0000256" key="4">
    <source>
        <dbReference type="ARBA" id="ARBA00023136"/>
    </source>
</evidence>
<organism evidence="5 6">
    <name type="scientific">Nonomuraea polychroma</name>
    <dbReference type="NCBI Taxonomy" id="46176"/>
    <lineage>
        <taxon>Bacteria</taxon>
        <taxon>Bacillati</taxon>
        <taxon>Actinomycetota</taxon>
        <taxon>Actinomycetes</taxon>
        <taxon>Streptosporangiales</taxon>
        <taxon>Streptosporangiaceae</taxon>
        <taxon>Nonomuraea</taxon>
    </lineage>
</organism>
<keyword evidence="6" id="KW-1185">Reference proteome</keyword>
<evidence type="ECO:0008006" key="7">
    <source>
        <dbReference type="Google" id="ProtNLM"/>
    </source>
</evidence>
<keyword evidence="4" id="KW-0472">Membrane</keyword>
<proteinExistence type="predicted"/>
<dbReference type="Pfam" id="PF04228">
    <property type="entry name" value="Zn_peptidase"/>
    <property type="match status" value="1"/>
</dbReference>
<evidence type="ECO:0000256" key="2">
    <source>
        <dbReference type="ARBA" id="ARBA00022692"/>
    </source>
</evidence>
<comment type="caution">
    <text evidence="5">The sequence shown here is derived from an EMBL/GenBank/DDBJ whole genome shotgun (WGS) entry which is preliminary data.</text>
</comment>
<dbReference type="OrthoDB" id="9774900at2"/>
<protein>
    <recommendedName>
        <fullName evidence="7">Metalloprotease</fullName>
    </recommendedName>
</protein>
<dbReference type="GO" id="GO:0016020">
    <property type="term" value="C:membrane"/>
    <property type="evidence" value="ECO:0007669"/>
    <property type="project" value="UniProtKB-SubCell"/>
</dbReference>